<protein>
    <submittedName>
        <fullName evidence="1">Uncharacterized protein</fullName>
    </submittedName>
</protein>
<gene>
    <name evidence="1" type="ORF">Thiowin_00470</name>
</gene>
<dbReference type="EMBL" id="CP121472">
    <property type="protein sequence ID" value="WPL15569.1"/>
    <property type="molecule type" value="Genomic_DNA"/>
</dbReference>
<evidence type="ECO:0000313" key="2">
    <source>
        <dbReference type="Proteomes" id="UP001432180"/>
    </source>
</evidence>
<reference evidence="1 2" key="1">
    <citation type="journal article" date="2023" name="Microorganisms">
        <title>Thiorhodovibrio frisius and Trv. litoralis spp. nov., Two Novel Members from a Clade of Fastidious Purple Sulfur Bacteria That Exhibit Unique Red-Shifted Light-Harvesting Capabilities.</title>
        <authorList>
            <person name="Methner A."/>
            <person name="Kuzyk S.B."/>
            <person name="Petersen J."/>
            <person name="Bauer S."/>
            <person name="Brinkmann H."/>
            <person name="Sichau K."/>
            <person name="Wanner G."/>
            <person name="Wolf J."/>
            <person name="Neumann-Schaal M."/>
            <person name="Henke P."/>
            <person name="Tank M."/>
            <person name="Sproer C."/>
            <person name="Bunk B."/>
            <person name="Overmann J."/>
        </authorList>
    </citation>
    <scope>NUCLEOTIDE SEQUENCE [LARGE SCALE GENOMIC DNA]</scope>
    <source>
        <strain evidence="1 2">DSM 6702</strain>
    </source>
</reference>
<dbReference type="InterPro" id="IPR045397">
    <property type="entry name" value="TumE-like"/>
</dbReference>
<name>A0ABZ0S5H0_9GAMM</name>
<dbReference type="Pfam" id="PF20126">
    <property type="entry name" value="TumE"/>
    <property type="match status" value="1"/>
</dbReference>
<dbReference type="Proteomes" id="UP001432180">
    <property type="component" value="Chromosome"/>
</dbReference>
<keyword evidence="2" id="KW-1185">Reference proteome</keyword>
<evidence type="ECO:0000313" key="1">
    <source>
        <dbReference type="EMBL" id="WPL15569.1"/>
    </source>
</evidence>
<organism evidence="1 2">
    <name type="scientific">Thiorhodovibrio winogradskyi</name>
    <dbReference type="NCBI Taxonomy" id="77007"/>
    <lineage>
        <taxon>Bacteria</taxon>
        <taxon>Pseudomonadati</taxon>
        <taxon>Pseudomonadota</taxon>
        <taxon>Gammaproteobacteria</taxon>
        <taxon>Chromatiales</taxon>
        <taxon>Chromatiaceae</taxon>
        <taxon>Thiorhodovibrio</taxon>
    </lineage>
</organism>
<dbReference type="RefSeq" id="WP_328986134.1">
    <property type="nucleotide sequence ID" value="NZ_CP121472.1"/>
</dbReference>
<proteinExistence type="predicted"/>
<sequence length="101" mass="11943">MTATLIQKRRFYLDPERFVDVAIWRLPQPLPGSTHRFKYRLALVVNGTCVLRFDNEANKGDHKHLGEREFPYAFIDLDQLIDDFWTDVRSFEGNRNDDAEN</sequence>
<accession>A0ABZ0S5H0</accession>